<dbReference type="GO" id="GO:0006635">
    <property type="term" value="P:fatty acid beta-oxidation"/>
    <property type="evidence" value="ECO:0007669"/>
    <property type="project" value="TreeGrafter"/>
</dbReference>
<dbReference type="Gene3D" id="3.90.226.10">
    <property type="entry name" value="2-enoyl-CoA Hydratase, Chain A, domain 1"/>
    <property type="match status" value="1"/>
</dbReference>
<comment type="subunit">
    <text evidence="3">Homotetramer.</text>
</comment>
<dbReference type="EMBL" id="CM001441">
    <property type="protein sequence ID" value="EHQ89425.1"/>
    <property type="molecule type" value="Genomic_DNA"/>
</dbReference>
<dbReference type="GO" id="GO:0018812">
    <property type="term" value="F:3-hydroxyacyl-CoA dehydratase activity"/>
    <property type="evidence" value="ECO:0007669"/>
    <property type="project" value="UniProtKB-EC"/>
</dbReference>
<dbReference type="SUPFAM" id="SSF52096">
    <property type="entry name" value="ClpP/crotonase"/>
    <property type="match status" value="1"/>
</dbReference>
<gene>
    <name evidence="7" type="ORF">DesyoDRAFT_2345</name>
</gene>
<organism evidence="7 8">
    <name type="scientific">Desulfosporosinus youngiae DSM 17734</name>
    <dbReference type="NCBI Taxonomy" id="768710"/>
    <lineage>
        <taxon>Bacteria</taxon>
        <taxon>Bacillati</taxon>
        <taxon>Bacillota</taxon>
        <taxon>Clostridia</taxon>
        <taxon>Eubacteriales</taxon>
        <taxon>Desulfitobacteriaceae</taxon>
        <taxon>Desulfosporosinus</taxon>
    </lineage>
</organism>
<dbReference type="PANTHER" id="PTHR11941">
    <property type="entry name" value="ENOYL-COA HYDRATASE-RELATED"/>
    <property type="match status" value="1"/>
</dbReference>
<accession>H5XUX3</accession>
<dbReference type="FunFam" id="3.90.226.10:FF:000009">
    <property type="entry name" value="Carnitinyl-CoA dehydratase"/>
    <property type="match status" value="1"/>
</dbReference>
<dbReference type="eggNOG" id="COG1024">
    <property type="taxonomic scope" value="Bacteria"/>
</dbReference>
<dbReference type="InterPro" id="IPR014748">
    <property type="entry name" value="Enoyl-CoA_hydra_C"/>
</dbReference>
<dbReference type="Pfam" id="PF00378">
    <property type="entry name" value="ECH_1"/>
    <property type="match status" value="1"/>
</dbReference>
<reference evidence="7 8" key="1">
    <citation type="submission" date="2011-11" db="EMBL/GenBank/DDBJ databases">
        <title>The Noncontiguous Finished genome of Desulfosporosinus youngiae DSM 17734.</title>
        <authorList>
            <consortium name="US DOE Joint Genome Institute (JGI-PGF)"/>
            <person name="Lucas S."/>
            <person name="Han J."/>
            <person name="Lapidus A."/>
            <person name="Cheng J.-F."/>
            <person name="Goodwin L."/>
            <person name="Pitluck S."/>
            <person name="Peters L."/>
            <person name="Ovchinnikova G."/>
            <person name="Lu M."/>
            <person name="Land M.L."/>
            <person name="Hauser L."/>
            <person name="Pester M."/>
            <person name="Spring S."/>
            <person name="Ollivier B."/>
            <person name="Rattei T."/>
            <person name="Klenk H.-P."/>
            <person name="Wagner M."/>
            <person name="Loy A."/>
            <person name="Woyke T.J."/>
        </authorList>
    </citation>
    <scope>NUCLEOTIDE SEQUENCE [LARGE SCALE GENOMIC DNA]</scope>
    <source>
        <strain evidence="7 8">DSM 17734</strain>
    </source>
</reference>
<evidence type="ECO:0000256" key="4">
    <source>
        <dbReference type="ARBA" id="ARBA00023239"/>
    </source>
</evidence>
<evidence type="ECO:0000256" key="1">
    <source>
        <dbReference type="ARBA" id="ARBA00005086"/>
    </source>
</evidence>
<dbReference type="CDD" id="cd06558">
    <property type="entry name" value="crotonase-like"/>
    <property type="match status" value="1"/>
</dbReference>
<dbReference type="Gene3D" id="1.10.12.10">
    <property type="entry name" value="Lyase 2-enoyl-coa Hydratase, Chain A, domain 2"/>
    <property type="match status" value="1"/>
</dbReference>
<dbReference type="FunFam" id="1.10.12.10:FF:000001">
    <property type="entry name" value="Probable enoyl-CoA hydratase, mitochondrial"/>
    <property type="match status" value="1"/>
</dbReference>
<dbReference type="RefSeq" id="WP_007783094.1">
    <property type="nucleotide sequence ID" value="NZ_CM001441.1"/>
</dbReference>
<dbReference type="AlphaFoldDB" id="H5XUX3"/>
<evidence type="ECO:0000313" key="7">
    <source>
        <dbReference type="EMBL" id="EHQ89425.1"/>
    </source>
</evidence>
<name>H5XUX3_9FIRM</name>
<evidence type="ECO:0000256" key="6">
    <source>
        <dbReference type="ARBA" id="ARBA00067035"/>
    </source>
</evidence>
<protein>
    <recommendedName>
        <fullName evidence="6">short-chain-enoyl-CoA hydratase</fullName>
        <ecNumber evidence="6">4.2.1.150</ecNumber>
    </recommendedName>
</protein>
<dbReference type="EC" id="4.2.1.150" evidence="6"/>
<dbReference type="OrthoDB" id="9775794at2"/>
<dbReference type="Proteomes" id="UP000005104">
    <property type="component" value="Chromosome"/>
</dbReference>
<comment type="similarity">
    <text evidence="2">Belongs to the enoyl-CoA hydratase/isomerase family.</text>
</comment>
<dbReference type="PANTHER" id="PTHR11941:SF54">
    <property type="entry name" value="ENOYL-COA HYDRATASE, MITOCHONDRIAL"/>
    <property type="match status" value="1"/>
</dbReference>
<dbReference type="InterPro" id="IPR029045">
    <property type="entry name" value="ClpP/crotonase-like_dom_sf"/>
</dbReference>
<keyword evidence="4" id="KW-0456">Lyase</keyword>
<evidence type="ECO:0000313" key="8">
    <source>
        <dbReference type="Proteomes" id="UP000005104"/>
    </source>
</evidence>
<dbReference type="STRING" id="768710.DesyoDRAFT_2345"/>
<evidence type="ECO:0000256" key="2">
    <source>
        <dbReference type="ARBA" id="ARBA00005254"/>
    </source>
</evidence>
<keyword evidence="8" id="KW-1185">Reference proteome</keyword>
<comment type="pathway">
    <text evidence="1">Lipid metabolism; butanoate metabolism.</text>
</comment>
<comment type="catalytic activity">
    <reaction evidence="5">
        <text>a short-chain (3S)-3-hydroxyacyl-CoA = a short-chain (2E)-enoyl-CoA + H2O</text>
        <dbReference type="Rhea" id="RHEA:52664"/>
        <dbReference type="ChEBI" id="CHEBI:15377"/>
        <dbReference type="ChEBI" id="CHEBI:87488"/>
        <dbReference type="ChEBI" id="CHEBI:136760"/>
        <dbReference type="EC" id="4.2.1.150"/>
    </reaction>
</comment>
<evidence type="ECO:0000256" key="5">
    <source>
        <dbReference type="ARBA" id="ARBA00050624"/>
    </source>
</evidence>
<sequence length="260" mass="28159">MREFKNLIYQNEDNIGIITLNRPKVLNATNSELLKELAELLDEISGDDKVRALILTGGEKVFVAGGDIQFMSQAAPLEMEKFIALGHKVYDRIANFNKPVIAAIFGMALGGGCELALACDIRIAADNAKFGQPEINLGIIPGAGGTQRLSRVVGPGWANYLIMTGRIIKADLALKIGLVTEILPAGQLMTRARELALELAAKSPVAMRLAKSCINNGANSSLSSGLLYEQKVWALLFATEDQKEGMNAFLEKRKPEFKGK</sequence>
<proteinExistence type="inferred from homology"/>
<evidence type="ECO:0000256" key="3">
    <source>
        <dbReference type="ARBA" id="ARBA00011881"/>
    </source>
</evidence>
<dbReference type="InterPro" id="IPR001753">
    <property type="entry name" value="Enoyl-CoA_hydra/iso"/>
</dbReference>
<dbReference type="HOGENOM" id="CLU_009834_7_6_9"/>